<dbReference type="Pfam" id="PF13649">
    <property type="entry name" value="Methyltransf_25"/>
    <property type="match status" value="1"/>
</dbReference>
<dbReference type="PANTHER" id="PTHR43861:SF1">
    <property type="entry name" value="TRANS-ACONITATE 2-METHYLTRANSFERASE"/>
    <property type="match status" value="1"/>
</dbReference>
<dbReference type="EMBL" id="JAXAVU010000013">
    <property type="protein sequence ID" value="MDX8146963.1"/>
    <property type="molecule type" value="Genomic_DNA"/>
</dbReference>
<dbReference type="PANTHER" id="PTHR43861">
    <property type="entry name" value="TRANS-ACONITATE 2-METHYLTRANSFERASE-RELATED"/>
    <property type="match status" value="1"/>
</dbReference>
<organism evidence="4 5">
    <name type="scientific">Lentzea sokolovensis</name>
    <dbReference type="NCBI Taxonomy" id="3095429"/>
    <lineage>
        <taxon>Bacteria</taxon>
        <taxon>Bacillati</taxon>
        <taxon>Actinomycetota</taxon>
        <taxon>Actinomycetes</taxon>
        <taxon>Pseudonocardiales</taxon>
        <taxon>Pseudonocardiaceae</taxon>
        <taxon>Lentzea</taxon>
    </lineage>
</organism>
<keyword evidence="1 4" id="KW-0489">Methyltransferase</keyword>
<evidence type="ECO:0000256" key="1">
    <source>
        <dbReference type="ARBA" id="ARBA00022603"/>
    </source>
</evidence>
<reference evidence="4 5" key="1">
    <citation type="submission" date="2023-11" db="EMBL/GenBank/DDBJ databases">
        <title>Lentzea sokolovensis, sp. nov., Lentzea kristufkii, sp. nov., and Lentzea miocenensis, sp. nov., rare actinobacteria from Sokolov Coal Basin, Miocene lacustrine sediment, Czech Republic.</title>
        <authorList>
            <person name="Lara A."/>
            <person name="Kotroba L."/>
            <person name="Nouioui I."/>
            <person name="Neumann-Schaal M."/>
            <person name="Mast Y."/>
            <person name="Chronakova A."/>
        </authorList>
    </citation>
    <scope>NUCLEOTIDE SEQUENCE [LARGE SCALE GENOMIC DNA]</scope>
    <source>
        <strain evidence="4 5">BCCO 10_0061</strain>
    </source>
</reference>
<feature type="domain" description="Methyltransferase" evidence="3">
    <location>
        <begin position="55"/>
        <end position="148"/>
    </location>
</feature>
<dbReference type="GO" id="GO:0032259">
    <property type="term" value="P:methylation"/>
    <property type="evidence" value="ECO:0007669"/>
    <property type="project" value="UniProtKB-KW"/>
</dbReference>
<dbReference type="Proteomes" id="UP001285352">
    <property type="component" value="Unassembled WGS sequence"/>
</dbReference>
<evidence type="ECO:0000256" key="2">
    <source>
        <dbReference type="ARBA" id="ARBA00022679"/>
    </source>
</evidence>
<dbReference type="RefSeq" id="WP_319979035.1">
    <property type="nucleotide sequence ID" value="NZ_JAXAVU010000013.1"/>
</dbReference>
<dbReference type="GO" id="GO:0008168">
    <property type="term" value="F:methyltransferase activity"/>
    <property type="evidence" value="ECO:0007669"/>
    <property type="project" value="UniProtKB-KW"/>
</dbReference>
<proteinExistence type="predicted"/>
<dbReference type="NCBIfam" id="NF041820">
    <property type="entry name" value="daptide_MTase"/>
    <property type="match status" value="1"/>
</dbReference>
<dbReference type="InterPro" id="IPR029063">
    <property type="entry name" value="SAM-dependent_MTases_sf"/>
</dbReference>
<evidence type="ECO:0000259" key="3">
    <source>
        <dbReference type="Pfam" id="PF13649"/>
    </source>
</evidence>
<sequence length="253" mass="27256">MSGNTIPGTAGLLAALYGLQEKPLYGREGASAYDAIARHDPSEIRDVLRLARGPVLELACGSGRLTLPLAARGHDVVALDNSPALLDLLADRLPADHAVTLVEGDMTAFDLGRSFEVVLLGTSSVCLLDEDRRTELFACVRRHLAPGGHFYLSVLDFAGTLLARTAERSTVVVHEQSVITLLQHFDPRRGVRTTALLRDSVDGRALYTSEVRLVSSGRLTDELAAAGFAVVEQRRGQDGEQVQVQLVCRSSDD</sequence>
<dbReference type="SUPFAM" id="SSF53335">
    <property type="entry name" value="S-adenosyl-L-methionine-dependent methyltransferases"/>
    <property type="match status" value="1"/>
</dbReference>
<keyword evidence="5" id="KW-1185">Reference proteome</keyword>
<name>A0ABU4V5A1_9PSEU</name>
<dbReference type="InterPro" id="IPR049690">
    <property type="entry name" value="Daptide_MTase"/>
</dbReference>
<dbReference type="CDD" id="cd02440">
    <property type="entry name" value="AdoMet_MTases"/>
    <property type="match status" value="1"/>
</dbReference>
<dbReference type="InterPro" id="IPR041698">
    <property type="entry name" value="Methyltransf_25"/>
</dbReference>
<protein>
    <submittedName>
        <fullName evidence="4">Daptide-type RiPP biosynthesis methyltransferase</fullName>
    </submittedName>
</protein>
<accession>A0ABU4V5A1</accession>
<evidence type="ECO:0000313" key="5">
    <source>
        <dbReference type="Proteomes" id="UP001285352"/>
    </source>
</evidence>
<gene>
    <name evidence="4" type="primary">mpaM</name>
    <name evidence="4" type="ORF">SK854_32945</name>
</gene>
<reference evidence="4 5" key="2">
    <citation type="submission" date="2023-11" db="EMBL/GenBank/DDBJ databases">
        <authorList>
            <person name="Lara A.C."/>
            <person name="Chronakova A."/>
        </authorList>
    </citation>
    <scope>NUCLEOTIDE SEQUENCE [LARGE SCALE GENOMIC DNA]</scope>
    <source>
        <strain evidence="4 5">BCCO 10_0061</strain>
    </source>
</reference>
<evidence type="ECO:0000313" key="4">
    <source>
        <dbReference type="EMBL" id="MDX8146963.1"/>
    </source>
</evidence>
<comment type="caution">
    <text evidence="4">The sequence shown here is derived from an EMBL/GenBank/DDBJ whole genome shotgun (WGS) entry which is preliminary data.</text>
</comment>
<keyword evidence="2" id="KW-0808">Transferase</keyword>
<dbReference type="Gene3D" id="3.40.50.150">
    <property type="entry name" value="Vaccinia Virus protein VP39"/>
    <property type="match status" value="1"/>
</dbReference>